<dbReference type="SUPFAM" id="SSF56112">
    <property type="entry name" value="Protein kinase-like (PK-like)"/>
    <property type="match status" value="1"/>
</dbReference>
<keyword evidence="3" id="KW-1185">Reference proteome</keyword>
<dbReference type="InterPro" id="IPR052077">
    <property type="entry name" value="CcrZ_PhaseVar_Mediator"/>
</dbReference>
<dbReference type="OrthoDB" id="30633at2"/>
<reference evidence="2 3" key="1">
    <citation type="journal article" date="2012" name="Stand. Genomic Sci.">
        <title>Complete genome sequence of the aerobic, heterotroph Marinithermus hydrothermalis type strain (T1(T)) from a deep-sea hydrothermal vent chimney.</title>
        <authorList>
            <person name="Copeland A."/>
            <person name="Gu W."/>
            <person name="Yasawong M."/>
            <person name="Lapidus A."/>
            <person name="Lucas S."/>
            <person name="Deshpande S."/>
            <person name="Pagani I."/>
            <person name="Tapia R."/>
            <person name="Cheng J.F."/>
            <person name="Goodwin L.A."/>
            <person name="Pitluck S."/>
            <person name="Liolios K."/>
            <person name="Ivanova N."/>
            <person name="Mavromatis K."/>
            <person name="Mikhailova N."/>
            <person name="Pati A."/>
            <person name="Chen A."/>
            <person name="Palaniappan K."/>
            <person name="Land M."/>
            <person name="Pan C."/>
            <person name="Brambilla E.M."/>
            <person name="Rohde M."/>
            <person name="Tindall B.J."/>
            <person name="Sikorski J."/>
            <person name="Goker M."/>
            <person name="Detter J.C."/>
            <person name="Bristow J."/>
            <person name="Eisen J.A."/>
            <person name="Markowitz V."/>
            <person name="Hugenholtz P."/>
            <person name="Kyrpides N.C."/>
            <person name="Klenk H.P."/>
            <person name="Woyke T."/>
        </authorList>
    </citation>
    <scope>NUCLEOTIDE SEQUENCE [LARGE SCALE GENOMIC DNA]</scope>
    <source>
        <strain evidence="3">DSM 14884 / JCM 11576 / T1</strain>
    </source>
</reference>
<accession>F2NQV0</accession>
<dbReference type="Proteomes" id="UP000007030">
    <property type="component" value="Chromosome"/>
</dbReference>
<proteinExistence type="predicted"/>
<feature type="domain" description="Aminoglycoside phosphotransferase" evidence="1">
    <location>
        <begin position="12"/>
        <end position="228"/>
    </location>
</feature>
<evidence type="ECO:0000313" key="2">
    <source>
        <dbReference type="EMBL" id="AEB12314.1"/>
    </source>
</evidence>
<dbReference type="InterPro" id="IPR002575">
    <property type="entry name" value="Aminoglycoside_PTrfase"/>
</dbReference>
<gene>
    <name evidence="2" type="ordered locus">Marky_1579</name>
</gene>
<protein>
    <submittedName>
        <fullName evidence="2">Aminoglycoside phosphotransferase</fullName>
    </submittedName>
</protein>
<sequence length="269" mass="30231">MLEARFGFPLTLVGDGLEARVLRGGPYVFKVYAPPERALVRREARNMARAGLSERVVEVLDDATLDGYGALIMQAFEGQPLTAARFNDRVLAYLSGFLQRLHTLPEAGRTSSTELAARLDAFAQALRDLPEATELIQQLKGHLAQVGGVTHRFSHRDLWAGNILVREGGEILIVDWARAGGEDPARDLAILKTGTLDLLGEAAATHTLRRIVRQYPEPQALWARLRFYVPLTYLHDLYWFRTKHPEGFAEAVRDKLPRARRFYEAFTPL</sequence>
<dbReference type="Pfam" id="PF01636">
    <property type="entry name" value="APH"/>
    <property type="match status" value="1"/>
</dbReference>
<dbReference type="PANTHER" id="PTHR40086:SF1">
    <property type="entry name" value="CELL CYCLE REGULATOR CCRZ"/>
    <property type="match status" value="1"/>
</dbReference>
<dbReference type="AlphaFoldDB" id="F2NQV0"/>
<dbReference type="KEGG" id="mhd:Marky_1579"/>
<dbReference type="Gene3D" id="3.90.1200.10">
    <property type="match status" value="1"/>
</dbReference>
<evidence type="ECO:0000259" key="1">
    <source>
        <dbReference type="Pfam" id="PF01636"/>
    </source>
</evidence>
<name>F2NQV0_MARHT</name>
<dbReference type="STRING" id="869210.Marky_1579"/>
<dbReference type="eggNOG" id="COG0510">
    <property type="taxonomic scope" value="Bacteria"/>
</dbReference>
<dbReference type="InterPro" id="IPR011009">
    <property type="entry name" value="Kinase-like_dom_sf"/>
</dbReference>
<evidence type="ECO:0000313" key="3">
    <source>
        <dbReference type="Proteomes" id="UP000007030"/>
    </source>
</evidence>
<dbReference type="HOGENOM" id="CLU_1000118_0_0_0"/>
<dbReference type="EMBL" id="CP002630">
    <property type="protein sequence ID" value="AEB12314.1"/>
    <property type="molecule type" value="Genomic_DNA"/>
</dbReference>
<dbReference type="PANTHER" id="PTHR40086">
    <property type="entry name" value="PHOSPHOTRANSFERASE YTMP-RELATED"/>
    <property type="match status" value="1"/>
</dbReference>
<organism evidence="2 3">
    <name type="scientific">Marinithermus hydrothermalis (strain DSM 14884 / JCM 11576 / T1)</name>
    <dbReference type="NCBI Taxonomy" id="869210"/>
    <lineage>
        <taxon>Bacteria</taxon>
        <taxon>Thermotogati</taxon>
        <taxon>Deinococcota</taxon>
        <taxon>Deinococci</taxon>
        <taxon>Thermales</taxon>
        <taxon>Thermaceae</taxon>
        <taxon>Marinithermus</taxon>
    </lineage>
</organism>